<name>A0ABW2FS91_9ACTN</name>
<dbReference type="InterPro" id="IPR011032">
    <property type="entry name" value="GroES-like_sf"/>
</dbReference>
<dbReference type="Pfam" id="PF00107">
    <property type="entry name" value="ADH_zinc_N"/>
    <property type="match status" value="1"/>
</dbReference>
<feature type="domain" description="Enoyl reductase (ER)" evidence="1">
    <location>
        <begin position="10"/>
        <end position="315"/>
    </location>
</feature>
<dbReference type="InterPro" id="IPR051397">
    <property type="entry name" value="Zn-ADH-like_protein"/>
</dbReference>
<evidence type="ECO:0000259" key="1">
    <source>
        <dbReference type="SMART" id="SM00829"/>
    </source>
</evidence>
<dbReference type="Proteomes" id="UP001596435">
    <property type="component" value="Unassembled WGS sequence"/>
</dbReference>
<keyword evidence="3" id="KW-1185">Reference proteome</keyword>
<dbReference type="EMBL" id="JBHTAJ010000009">
    <property type="protein sequence ID" value="MFC7179190.1"/>
    <property type="molecule type" value="Genomic_DNA"/>
</dbReference>
<dbReference type="InterPro" id="IPR002364">
    <property type="entry name" value="Quin_OxRdtase/zeta-crystal_CS"/>
</dbReference>
<dbReference type="Gene3D" id="3.40.50.720">
    <property type="entry name" value="NAD(P)-binding Rossmann-like Domain"/>
    <property type="match status" value="1"/>
</dbReference>
<dbReference type="RefSeq" id="WP_345708218.1">
    <property type="nucleotide sequence ID" value="NZ_BAABKV010000001.1"/>
</dbReference>
<evidence type="ECO:0000313" key="3">
    <source>
        <dbReference type="Proteomes" id="UP001596435"/>
    </source>
</evidence>
<dbReference type="PROSITE" id="PS01162">
    <property type="entry name" value="QOR_ZETA_CRYSTAL"/>
    <property type="match status" value="1"/>
</dbReference>
<gene>
    <name evidence="2" type="ORF">ACFQMG_06390</name>
</gene>
<dbReference type="PANTHER" id="PTHR43677:SF4">
    <property type="entry name" value="QUINONE OXIDOREDUCTASE-LIKE PROTEIN 2"/>
    <property type="match status" value="1"/>
</dbReference>
<evidence type="ECO:0000313" key="2">
    <source>
        <dbReference type="EMBL" id="MFC7179190.1"/>
    </source>
</evidence>
<dbReference type="InterPro" id="IPR020843">
    <property type="entry name" value="ER"/>
</dbReference>
<organism evidence="2 3">
    <name type="scientific">Kitasatospora paranensis</name>
    <dbReference type="NCBI Taxonomy" id="258053"/>
    <lineage>
        <taxon>Bacteria</taxon>
        <taxon>Bacillati</taxon>
        <taxon>Actinomycetota</taxon>
        <taxon>Actinomycetes</taxon>
        <taxon>Kitasatosporales</taxon>
        <taxon>Streptomycetaceae</taxon>
        <taxon>Kitasatospora</taxon>
    </lineage>
</organism>
<protein>
    <submittedName>
        <fullName evidence="2">Zinc-binding dehydrogenase</fullName>
    </submittedName>
</protein>
<dbReference type="SMART" id="SM00829">
    <property type="entry name" value="PKS_ER"/>
    <property type="match status" value="1"/>
</dbReference>
<dbReference type="Pfam" id="PF08240">
    <property type="entry name" value="ADH_N"/>
    <property type="match status" value="1"/>
</dbReference>
<dbReference type="SUPFAM" id="SSF51735">
    <property type="entry name" value="NAD(P)-binding Rossmann-fold domains"/>
    <property type="match status" value="1"/>
</dbReference>
<accession>A0ABW2FS91</accession>
<dbReference type="SUPFAM" id="SSF50129">
    <property type="entry name" value="GroES-like"/>
    <property type="match status" value="1"/>
</dbReference>
<comment type="caution">
    <text evidence="2">The sequence shown here is derived from an EMBL/GenBank/DDBJ whole genome shotgun (WGS) entry which is preliminary data.</text>
</comment>
<dbReference type="Gene3D" id="3.90.180.10">
    <property type="entry name" value="Medium-chain alcohol dehydrogenases, catalytic domain"/>
    <property type="match status" value="1"/>
</dbReference>
<proteinExistence type="predicted"/>
<reference evidence="3" key="1">
    <citation type="journal article" date="2019" name="Int. J. Syst. Evol. Microbiol.">
        <title>The Global Catalogue of Microorganisms (GCM) 10K type strain sequencing project: providing services to taxonomists for standard genome sequencing and annotation.</title>
        <authorList>
            <consortium name="The Broad Institute Genomics Platform"/>
            <consortium name="The Broad Institute Genome Sequencing Center for Infectious Disease"/>
            <person name="Wu L."/>
            <person name="Ma J."/>
        </authorList>
    </citation>
    <scope>NUCLEOTIDE SEQUENCE [LARGE SCALE GENOMIC DNA]</scope>
    <source>
        <strain evidence="3">CGMCC 1.12859</strain>
    </source>
</reference>
<dbReference type="InterPro" id="IPR013149">
    <property type="entry name" value="ADH-like_C"/>
</dbReference>
<dbReference type="PANTHER" id="PTHR43677">
    <property type="entry name" value="SHORT-CHAIN DEHYDROGENASE/REDUCTASE"/>
    <property type="match status" value="1"/>
</dbReference>
<sequence length="326" mass="32641">MRAVWLKEFGGPEVLVAGEAPDPVPGPGEVLVDVAYAGITFVETQFRATGRGPFTAAPPLIPGNAVGGTVAAVGAGVDEALLGHRVVTGTGGSGGYAELALAPAAGLIEVPEPLALDTAVALLADGRTALLELRAADVVPGDRVLVEAAAGGVGTLLVQLARAQGATVVAAAGGPAKTALAAELGAHVTVDYRQPDWTDRVREAVGALDVVLDGVGGAVARAAFDLLVPGGRMVSYGLASGEWAAIPPALAAEREVALLQPRPDPATMRALTAEALAEAAARRLRPVIGLRLPLAAAADAHAAIESRATTGKTLLVVGPDRAQPQD</sequence>
<dbReference type="InterPro" id="IPR036291">
    <property type="entry name" value="NAD(P)-bd_dom_sf"/>
</dbReference>
<dbReference type="InterPro" id="IPR013154">
    <property type="entry name" value="ADH-like_N"/>
</dbReference>